<evidence type="ECO:0000313" key="15">
    <source>
        <dbReference type="EMBL" id="KAK2611927.1"/>
    </source>
</evidence>
<evidence type="ECO:0000256" key="1">
    <source>
        <dbReference type="ARBA" id="ARBA00001916"/>
    </source>
</evidence>
<evidence type="ECO:0000256" key="9">
    <source>
        <dbReference type="ARBA" id="ARBA00023244"/>
    </source>
</evidence>
<dbReference type="EMBL" id="JASWJB010000023">
    <property type="protein sequence ID" value="KAK2611927.1"/>
    <property type="molecule type" value="Genomic_DNA"/>
</dbReference>
<dbReference type="FunFam" id="3.40.190.10:FF:000005">
    <property type="entry name" value="Porphobilinogen deaminase"/>
    <property type="match status" value="1"/>
</dbReference>
<evidence type="ECO:0000256" key="8">
    <source>
        <dbReference type="ARBA" id="ARBA00023133"/>
    </source>
</evidence>
<dbReference type="SUPFAM" id="SSF54782">
    <property type="entry name" value="Porphobilinogen deaminase (hydroxymethylbilane synthase), C-terminal domain"/>
    <property type="match status" value="1"/>
</dbReference>
<evidence type="ECO:0000313" key="16">
    <source>
        <dbReference type="Proteomes" id="UP001251528"/>
    </source>
</evidence>
<evidence type="ECO:0000256" key="12">
    <source>
        <dbReference type="ARBA" id="ARBA00048169"/>
    </source>
</evidence>
<feature type="domain" description="Porphobilinogen deaminase N-terminal" evidence="13">
    <location>
        <begin position="5"/>
        <end position="222"/>
    </location>
</feature>
<dbReference type="AlphaFoldDB" id="A0AAJ0CVU4"/>
<dbReference type="GO" id="GO:0006783">
    <property type="term" value="P:heme biosynthetic process"/>
    <property type="evidence" value="ECO:0007669"/>
    <property type="project" value="UniProtKB-KW"/>
</dbReference>
<dbReference type="InterPro" id="IPR036803">
    <property type="entry name" value="Porphobilinogen_deaminase_C_sf"/>
</dbReference>
<keyword evidence="16" id="KW-1185">Reference proteome</keyword>
<dbReference type="InterPro" id="IPR022417">
    <property type="entry name" value="Porphobilin_deaminase_N"/>
</dbReference>
<name>A0AAJ0CVU4_9HYPO</name>
<gene>
    <name evidence="15" type="primary">HEM3_1</name>
    <name evidence="15" type="ORF">QQS21_002033</name>
</gene>
<dbReference type="PANTHER" id="PTHR11557:SF0">
    <property type="entry name" value="PORPHOBILINOGEN DEAMINASE"/>
    <property type="match status" value="1"/>
</dbReference>
<keyword evidence="9" id="KW-0627">Porphyrin biosynthesis</keyword>
<comment type="catalytic activity">
    <reaction evidence="12">
        <text>4 porphobilinogen + H2O = hydroxymethylbilane + 4 NH4(+)</text>
        <dbReference type="Rhea" id="RHEA:13185"/>
        <dbReference type="ChEBI" id="CHEBI:15377"/>
        <dbReference type="ChEBI" id="CHEBI:28938"/>
        <dbReference type="ChEBI" id="CHEBI:57845"/>
        <dbReference type="ChEBI" id="CHEBI:58126"/>
        <dbReference type="EC" id="2.5.1.61"/>
    </reaction>
</comment>
<comment type="cofactor">
    <cofactor evidence="1">
        <name>dipyrromethane</name>
        <dbReference type="ChEBI" id="CHEBI:60342"/>
    </cofactor>
</comment>
<proteinExistence type="inferred from homology"/>
<dbReference type="InterPro" id="IPR022419">
    <property type="entry name" value="Porphobilin_deaminase_cofac_BS"/>
</dbReference>
<dbReference type="SUPFAM" id="SSF53850">
    <property type="entry name" value="Periplasmic binding protein-like II"/>
    <property type="match status" value="1"/>
</dbReference>
<evidence type="ECO:0000256" key="5">
    <source>
        <dbReference type="ARBA" id="ARBA00012655"/>
    </source>
</evidence>
<dbReference type="PANTHER" id="PTHR11557">
    <property type="entry name" value="PORPHOBILINOGEN DEAMINASE"/>
    <property type="match status" value="1"/>
</dbReference>
<evidence type="ECO:0000256" key="6">
    <source>
        <dbReference type="ARBA" id="ARBA00016519"/>
    </source>
</evidence>
<comment type="similarity">
    <text evidence="4">Belongs to the HMBS family.</text>
</comment>
<evidence type="ECO:0000256" key="3">
    <source>
        <dbReference type="ARBA" id="ARBA00004735"/>
    </source>
</evidence>
<dbReference type="PIRSF" id="PIRSF001438">
    <property type="entry name" value="4pyrrol_synth_OHMeBilane_synth"/>
    <property type="match status" value="1"/>
</dbReference>
<dbReference type="FunFam" id="3.40.190.10:FF:000086">
    <property type="entry name" value="Probable porphobilinogen deaminase"/>
    <property type="match status" value="1"/>
</dbReference>
<dbReference type="EC" id="2.5.1.61" evidence="5"/>
<feature type="domain" description="Porphobilinogen deaminase C-terminal" evidence="14">
    <location>
        <begin position="235"/>
        <end position="307"/>
    </location>
</feature>
<organism evidence="15 16">
    <name type="scientific">Conoideocrella luteorostrata</name>
    <dbReference type="NCBI Taxonomy" id="1105319"/>
    <lineage>
        <taxon>Eukaryota</taxon>
        <taxon>Fungi</taxon>
        <taxon>Dikarya</taxon>
        <taxon>Ascomycota</taxon>
        <taxon>Pezizomycotina</taxon>
        <taxon>Sordariomycetes</taxon>
        <taxon>Hypocreomycetidae</taxon>
        <taxon>Hypocreales</taxon>
        <taxon>Clavicipitaceae</taxon>
        <taxon>Conoideocrella</taxon>
    </lineage>
</organism>
<evidence type="ECO:0000259" key="13">
    <source>
        <dbReference type="Pfam" id="PF01379"/>
    </source>
</evidence>
<dbReference type="FunFam" id="3.30.160.40:FF:000002">
    <property type="entry name" value="Porphobilinogen deaminase"/>
    <property type="match status" value="1"/>
</dbReference>
<protein>
    <recommendedName>
        <fullName evidence="6">Porphobilinogen deaminase</fullName>
        <ecNumber evidence="5">2.5.1.61</ecNumber>
    </recommendedName>
    <alternativeName>
        <fullName evidence="11">Hydroxymethylbilane synthase</fullName>
    </alternativeName>
    <alternativeName>
        <fullName evidence="10">Pre-uroporphyrinogen synthase</fullName>
    </alternativeName>
</protein>
<evidence type="ECO:0000259" key="14">
    <source>
        <dbReference type="Pfam" id="PF03900"/>
    </source>
</evidence>
<dbReference type="Gene3D" id="3.40.190.10">
    <property type="entry name" value="Periplasmic binding protein-like II"/>
    <property type="match status" value="2"/>
</dbReference>
<dbReference type="InterPro" id="IPR022418">
    <property type="entry name" value="Porphobilinogen_deaminase_C"/>
</dbReference>
<comment type="function">
    <text evidence="2">Tetrapolymerization of the monopyrrole PBG into the hydroxymethylbilane pre-uroporphyrinogen in several discrete steps.</text>
</comment>
<evidence type="ECO:0000256" key="11">
    <source>
        <dbReference type="ARBA" id="ARBA00033064"/>
    </source>
</evidence>
<dbReference type="Pfam" id="PF03900">
    <property type="entry name" value="Porphobil_deamC"/>
    <property type="match status" value="1"/>
</dbReference>
<evidence type="ECO:0000256" key="10">
    <source>
        <dbReference type="ARBA" id="ARBA00030685"/>
    </source>
</evidence>
<evidence type="ECO:0000256" key="4">
    <source>
        <dbReference type="ARBA" id="ARBA00005638"/>
    </source>
</evidence>
<comment type="pathway">
    <text evidence="3">Porphyrin-containing compound metabolism; protoporphyrin-IX biosynthesis; coproporphyrinogen-III from 5-aminolevulinate: step 2/4.</text>
</comment>
<dbReference type="GO" id="GO:0005737">
    <property type="term" value="C:cytoplasm"/>
    <property type="evidence" value="ECO:0007669"/>
    <property type="project" value="TreeGrafter"/>
</dbReference>
<dbReference type="InterPro" id="IPR000860">
    <property type="entry name" value="HemC"/>
</dbReference>
<keyword evidence="7 15" id="KW-0808">Transferase</keyword>
<accession>A0AAJ0CVU4</accession>
<dbReference type="Pfam" id="PF01379">
    <property type="entry name" value="Porphobil_deam"/>
    <property type="match status" value="1"/>
</dbReference>
<evidence type="ECO:0000256" key="2">
    <source>
        <dbReference type="ARBA" id="ARBA00002869"/>
    </source>
</evidence>
<comment type="caution">
    <text evidence="15">The sequence shown here is derived from an EMBL/GenBank/DDBJ whole genome shotgun (WGS) entry which is preliminary data.</text>
</comment>
<dbReference type="PRINTS" id="PR00151">
    <property type="entry name" value="PORPHBDMNASE"/>
</dbReference>
<dbReference type="Gene3D" id="3.30.160.40">
    <property type="entry name" value="Porphobilinogen deaminase, C-terminal domain"/>
    <property type="match status" value="1"/>
</dbReference>
<evidence type="ECO:0000256" key="7">
    <source>
        <dbReference type="ARBA" id="ARBA00022679"/>
    </source>
</evidence>
<dbReference type="PROSITE" id="PS00533">
    <property type="entry name" value="PORPHOBILINOGEN_DEAM"/>
    <property type="match status" value="1"/>
</dbReference>
<keyword evidence="8" id="KW-0350">Heme biosynthesis</keyword>
<dbReference type="Proteomes" id="UP001251528">
    <property type="component" value="Unassembled WGS sequence"/>
</dbReference>
<dbReference type="NCBIfam" id="TIGR00212">
    <property type="entry name" value="hemC"/>
    <property type="match status" value="1"/>
</dbReference>
<sequence length="328" mass="35676">MANTITVGTRDSLLAIVQAELVVSALRKHFPNDSFPIDGSKTTGDLDTKTALRDFEGTGIWTTDLQNRLINGEVDIVVHSLKDVQTTLPESTVLGAITIRDDPRDVLVIKEALVKKHGYKHISELPEGSIIATSSIRRVALLARKYPHLKFKDVRGNLPTRLRKMEDDPEMSALVTAAAGLARMNWENRISQYLDADNGGILYAVGQGALGIECRAGDERVLQALQKLENPDTLLPCLAERSMLRELNGGCSVPIGVETKWADGKLKLRATVVSADGKEGVDIELEEPVDTRERAEDMGKKAASELVAKGADKILDAIIKASPHGNTQ</sequence>
<reference evidence="15" key="1">
    <citation type="submission" date="2023-06" db="EMBL/GenBank/DDBJ databases">
        <title>Conoideocrella luteorostrata (Hypocreales: Clavicipitaceae), a potential biocontrol fungus for elongate hemlock scale in United States Christmas tree production areas.</title>
        <authorList>
            <person name="Barrett H."/>
            <person name="Lovett B."/>
            <person name="Macias A.M."/>
            <person name="Stajich J.E."/>
            <person name="Kasson M.T."/>
        </authorList>
    </citation>
    <scope>NUCLEOTIDE SEQUENCE</scope>
    <source>
        <strain evidence="15">ARSEF 14590</strain>
    </source>
</reference>
<dbReference type="GO" id="GO:0004418">
    <property type="term" value="F:hydroxymethylbilane synthase activity"/>
    <property type="evidence" value="ECO:0007669"/>
    <property type="project" value="UniProtKB-EC"/>
</dbReference>